<evidence type="ECO:0000313" key="2">
    <source>
        <dbReference type="EMBL" id="CAB0018921.1"/>
    </source>
</evidence>
<organism evidence="2 3">
    <name type="scientific">Nesidiocoris tenuis</name>
    <dbReference type="NCBI Taxonomy" id="355587"/>
    <lineage>
        <taxon>Eukaryota</taxon>
        <taxon>Metazoa</taxon>
        <taxon>Ecdysozoa</taxon>
        <taxon>Arthropoda</taxon>
        <taxon>Hexapoda</taxon>
        <taxon>Insecta</taxon>
        <taxon>Pterygota</taxon>
        <taxon>Neoptera</taxon>
        <taxon>Paraneoptera</taxon>
        <taxon>Hemiptera</taxon>
        <taxon>Heteroptera</taxon>
        <taxon>Panheteroptera</taxon>
        <taxon>Cimicomorpha</taxon>
        <taxon>Miridae</taxon>
        <taxon>Dicyphina</taxon>
        <taxon>Nesidiocoris</taxon>
    </lineage>
</organism>
<reference evidence="2 3" key="1">
    <citation type="submission" date="2020-02" db="EMBL/GenBank/DDBJ databases">
        <authorList>
            <person name="Ferguson B K."/>
        </authorList>
    </citation>
    <scope>NUCLEOTIDE SEQUENCE [LARGE SCALE GENOMIC DNA]</scope>
</reference>
<sequence length="101" mass="11753">MAMPASQSLSKASHKQPTFPEPFSVHPRYQWKQQECQCRGTTTSLQTTLSSFPLQSTKQCTPSLHNLLEFSKWKYCDRPKIENRNGRSQYFHLLSLHLKNV</sequence>
<name>A0A6H5HLD8_9HEMI</name>
<proteinExistence type="predicted"/>
<feature type="region of interest" description="Disordered" evidence="1">
    <location>
        <begin position="1"/>
        <end position="24"/>
    </location>
</feature>
<gene>
    <name evidence="2" type="ORF">NTEN_LOCUS22633</name>
</gene>
<dbReference type="AlphaFoldDB" id="A0A6H5HLD8"/>
<feature type="compositionally biased region" description="Polar residues" evidence="1">
    <location>
        <begin position="1"/>
        <end position="11"/>
    </location>
</feature>
<accession>A0A6H5HLD8</accession>
<dbReference type="Proteomes" id="UP000479000">
    <property type="component" value="Unassembled WGS sequence"/>
</dbReference>
<protein>
    <submittedName>
        <fullName evidence="2">Uncharacterized protein</fullName>
    </submittedName>
</protein>
<dbReference type="EMBL" id="CADCXU010033535">
    <property type="protein sequence ID" value="CAB0018921.1"/>
    <property type="molecule type" value="Genomic_DNA"/>
</dbReference>
<keyword evidence="3" id="KW-1185">Reference proteome</keyword>
<evidence type="ECO:0000256" key="1">
    <source>
        <dbReference type="SAM" id="MobiDB-lite"/>
    </source>
</evidence>
<evidence type="ECO:0000313" key="3">
    <source>
        <dbReference type="Proteomes" id="UP000479000"/>
    </source>
</evidence>